<dbReference type="GO" id="GO:0031078">
    <property type="term" value="F:histone H3K14 deacetylase activity, hydrolytic mechanism"/>
    <property type="evidence" value="ECO:0007669"/>
    <property type="project" value="UniProtKB-UniRule"/>
</dbReference>
<dbReference type="InterPro" id="IPR023801">
    <property type="entry name" value="His_deacetylse_dom"/>
</dbReference>
<dbReference type="Proteomes" id="UP001338582">
    <property type="component" value="Chromosome 2"/>
</dbReference>
<dbReference type="InterPro" id="IPR019154">
    <property type="entry name" value="Arb2-like_domain"/>
</dbReference>
<dbReference type="PRINTS" id="PR01270">
    <property type="entry name" value="HDASUPER"/>
</dbReference>
<protein>
    <recommendedName>
        <fullName evidence="10">Histone deacetylase</fullName>
        <ecNumber evidence="10">3.5.1.98</ecNumber>
    </recommendedName>
</protein>
<evidence type="ECO:0000256" key="1">
    <source>
        <dbReference type="ARBA" id="ARBA00004123"/>
    </source>
</evidence>
<keyword evidence="7 10" id="KW-0804">Transcription</keyword>
<evidence type="ECO:0000256" key="6">
    <source>
        <dbReference type="ARBA" id="ARBA00023015"/>
    </source>
</evidence>
<keyword evidence="5 10" id="KW-0156">Chromatin regulator</keyword>
<keyword evidence="4 10" id="KW-0378">Hydrolase</keyword>
<evidence type="ECO:0000313" key="15">
    <source>
        <dbReference type="Proteomes" id="UP001338582"/>
    </source>
</evidence>
<feature type="domain" description="Arb2-like" evidence="13">
    <location>
        <begin position="490"/>
        <end position="777"/>
    </location>
</feature>
<keyword evidence="8 10" id="KW-0539">Nucleus</keyword>
<dbReference type="Gene3D" id="3.40.800.20">
    <property type="entry name" value="Histone deacetylase domain"/>
    <property type="match status" value="1"/>
</dbReference>
<dbReference type="PANTHER" id="PTHR10625">
    <property type="entry name" value="HISTONE DEACETYLASE HDAC1-RELATED"/>
    <property type="match status" value="1"/>
</dbReference>
<evidence type="ECO:0000256" key="5">
    <source>
        <dbReference type="ARBA" id="ARBA00022853"/>
    </source>
</evidence>
<dbReference type="InterPro" id="IPR000286">
    <property type="entry name" value="HDACs"/>
</dbReference>
<dbReference type="GeneID" id="88173020"/>
<evidence type="ECO:0000256" key="2">
    <source>
        <dbReference type="ARBA" id="ARBA00007738"/>
    </source>
</evidence>
<feature type="domain" description="Histone deacetylase" evidence="12">
    <location>
        <begin position="119"/>
        <end position="429"/>
    </location>
</feature>
<evidence type="ECO:0000256" key="8">
    <source>
        <dbReference type="ARBA" id="ARBA00023242"/>
    </source>
</evidence>
<comment type="similarity">
    <text evidence="2 10">Belongs to the histone deacetylase family. HD type 2 subfamily.</text>
</comment>
<name>A0AAX4H866_9ASCO</name>
<evidence type="ECO:0000256" key="7">
    <source>
        <dbReference type="ARBA" id="ARBA00023163"/>
    </source>
</evidence>
<dbReference type="PIRSF" id="PIRSF037919">
    <property type="entry name" value="HDAC_II_yeast"/>
    <property type="match status" value="1"/>
</dbReference>
<comment type="subcellular location">
    <subcellularLocation>
        <location evidence="1 10">Nucleus</location>
    </subcellularLocation>
</comment>
<evidence type="ECO:0000313" key="14">
    <source>
        <dbReference type="EMBL" id="WPK24673.1"/>
    </source>
</evidence>
<keyword evidence="15" id="KW-1185">Reference proteome</keyword>
<dbReference type="EC" id="3.5.1.98" evidence="10"/>
<accession>A0AAX4H866</accession>
<comment type="function">
    <text evidence="10">Responsible for the deacetylation of lysine residues on the N-terminal part of the core histones (H2A, H2B, H3 and H4). Histone deacetylation gives a tag for epigenetic repression and plays an important role in transcriptional regulation, cell cycle progression and developmental events.</text>
</comment>
<dbReference type="InterPro" id="IPR023696">
    <property type="entry name" value="Ureohydrolase_dom_sf"/>
</dbReference>
<feature type="region of interest" description="Disordered" evidence="11">
    <location>
        <begin position="1"/>
        <end position="73"/>
    </location>
</feature>
<evidence type="ECO:0000256" key="10">
    <source>
        <dbReference type="PIRNR" id="PIRNR037919"/>
    </source>
</evidence>
<evidence type="ECO:0000259" key="12">
    <source>
        <dbReference type="Pfam" id="PF00850"/>
    </source>
</evidence>
<sequence>MDTDPAPIIETAEQAQPLDAPVESPLTKDESEDLPKEEEHKNGTSAIKVEHDEEELSGSQKLENGAKRQKMEPSPALVVVPHKKPDLFYSPLKTGVVYDVRMRYHAKIFTSYFEYIDPHPEDPRRIYRIYKKLAEAGLIQDKSLSGSEDIGPLMVKIPIREATTAEILEVHTEEHLNFIASTEAMSRDQLLEETEKGDSIYVNNDLFLLAKLSCGGLIEACRAVLEGRVKNSIAIVRPPGHHAEPDTPGGFCLFSNVAVAAKNMLKSYPDSCRRIVVLDWDIHHGNGTQKAFYDNKEVLYISLHRFENGKFYPGTKYGGADKVGEGSGEGYSVNIPWQGAGVGDADYMYAFHKVVIPIISEFDPDLVIVSAGFDAADGDIIGQCHVTPAGYGQLTHMLKAIAKGKLTVILEGGYNLDSISNSALGVAKVLVGEPPENTISRQPSIETIETVNEVMKIQSRYWKCMRPGIASHIFDDSCDVPEEQTLPFAEPLRAYQAQNLLSRYSFINLPIIYNSNEKQSLFTLDVPSHVEDLVLASQDIYNSTSIIISIHDPPEVWASINPINGTIDCNSSVILQHPLTKYIDKITKELESEGSTENVGYIDINIPSYLEATTNGTKSSADSAKPSNYNSAIFSQELLLWIWDNYISYFSAVKKVVFVGYGEAYQAIVHLYAKRLSQEIKDLVQGTVVFASRSNLKALVPVMDESMVDWYYQNSLVFTSCMNPCWVGTGGKGETEDVGKQPRRKFGHVIKAVGDGLWDVTNEKFDESIEFILDSIADFLESESS</sequence>
<dbReference type="FunFam" id="3.40.800.20:FF:000005">
    <property type="entry name" value="histone deacetylase 6"/>
    <property type="match status" value="1"/>
</dbReference>
<dbReference type="AlphaFoldDB" id="A0AAX4H866"/>
<evidence type="ECO:0000256" key="11">
    <source>
        <dbReference type="SAM" id="MobiDB-lite"/>
    </source>
</evidence>
<dbReference type="RefSeq" id="XP_062877056.1">
    <property type="nucleotide sequence ID" value="XM_063020986.1"/>
</dbReference>
<gene>
    <name evidence="14" type="ORF">PUMCH_001955</name>
</gene>
<evidence type="ECO:0000256" key="9">
    <source>
        <dbReference type="ARBA" id="ARBA00048287"/>
    </source>
</evidence>
<dbReference type="SUPFAM" id="SSF52768">
    <property type="entry name" value="Arginase/deacetylase"/>
    <property type="match status" value="1"/>
</dbReference>
<dbReference type="InterPro" id="IPR037138">
    <property type="entry name" value="His_deacetylse_dom_sf"/>
</dbReference>
<dbReference type="KEGG" id="asau:88173020"/>
<dbReference type="GO" id="GO:0040029">
    <property type="term" value="P:epigenetic regulation of gene expression"/>
    <property type="evidence" value="ECO:0007669"/>
    <property type="project" value="TreeGrafter"/>
</dbReference>
<dbReference type="Pfam" id="PF00850">
    <property type="entry name" value="Hist_deacetyl"/>
    <property type="match status" value="1"/>
</dbReference>
<dbReference type="GO" id="GO:0000118">
    <property type="term" value="C:histone deacetylase complex"/>
    <property type="evidence" value="ECO:0007669"/>
    <property type="project" value="TreeGrafter"/>
</dbReference>
<proteinExistence type="inferred from homology"/>
<dbReference type="InterPro" id="IPR017321">
    <property type="entry name" value="Hist_deAcase_II_yeast"/>
</dbReference>
<dbReference type="Pfam" id="PF09757">
    <property type="entry name" value="Arb2-like"/>
    <property type="match status" value="1"/>
</dbReference>
<keyword evidence="6 10" id="KW-0805">Transcription regulation</keyword>
<reference evidence="14 15" key="1">
    <citation type="submission" date="2023-10" db="EMBL/GenBank/DDBJ databases">
        <title>Draft Genome Sequence of Candida saopaulonensis from a very Premature Infant with Sepsis.</title>
        <authorList>
            <person name="Ning Y."/>
            <person name="Dai R."/>
            <person name="Xiao M."/>
            <person name="Xu Y."/>
            <person name="Yan Q."/>
            <person name="Zhang L."/>
        </authorList>
    </citation>
    <scope>NUCLEOTIDE SEQUENCE [LARGE SCALE GENOMIC DNA]</scope>
    <source>
        <strain evidence="14 15">19XY460</strain>
    </source>
</reference>
<keyword evidence="3 10" id="KW-0678">Repressor</keyword>
<organism evidence="14 15">
    <name type="scientific">Australozyma saopauloensis</name>
    <dbReference type="NCBI Taxonomy" id="291208"/>
    <lineage>
        <taxon>Eukaryota</taxon>
        <taxon>Fungi</taxon>
        <taxon>Dikarya</taxon>
        <taxon>Ascomycota</taxon>
        <taxon>Saccharomycotina</taxon>
        <taxon>Pichiomycetes</taxon>
        <taxon>Metschnikowiaceae</taxon>
        <taxon>Australozyma</taxon>
    </lineage>
</organism>
<comment type="catalytic activity">
    <reaction evidence="9 10">
        <text>N(6)-acetyl-L-lysyl-[histone] + H2O = L-lysyl-[histone] + acetate</text>
        <dbReference type="Rhea" id="RHEA:58196"/>
        <dbReference type="Rhea" id="RHEA-COMP:9845"/>
        <dbReference type="Rhea" id="RHEA-COMP:11338"/>
        <dbReference type="ChEBI" id="CHEBI:15377"/>
        <dbReference type="ChEBI" id="CHEBI:29969"/>
        <dbReference type="ChEBI" id="CHEBI:30089"/>
        <dbReference type="ChEBI" id="CHEBI:61930"/>
        <dbReference type="EC" id="3.5.1.98"/>
    </reaction>
</comment>
<feature type="compositionally biased region" description="Basic and acidic residues" evidence="11">
    <location>
        <begin position="26"/>
        <end position="42"/>
    </location>
</feature>
<dbReference type="EMBL" id="CP138895">
    <property type="protein sequence ID" value="WPK24673.1"/>
    <property type="molecule type" value="Genomic_DNA"/>
</dbReference>
<evidence type="ECO:0000259" key="13">
    <source>
        <dbReference type="Pfam" id="PF09757"/>
    </source>
</evidence>
<evidence type="ECO:0000256" key="3">
    <source>
        <dbReference type="ARBA" id="ARBA00022491"/>
    </source>
</evidence>
<evidence type="ECO:0000256" key="4">
    <source>
        <dbReference type="ARBA" id="ARBA00022801"/>
    </source>
</evidence>
<dbReference type="PANTHER" id="PTHR10625:SF5">
    <property type="entry name" value="HISTONE DEACETYLASE"/>
    <property type="match status" value="1"/>
</dbReference>